<dbReference type="EMBL" id="QPJT01000024">
    <property type="protein sequence ID" value="RCX12106.1"/>
    <property type="molecule type" value="Genomic_DNA"/>
</dbReference>
<dbReference type="RefSeq" id="WP_114299093.1">
    <property type="nucleotide sequence ID" value="NZ_QPJT01000024.1"/>
</dbReference>
<proteinExistence type="predicted"/>
<sequence length="321" mass="38221">MGKQERQNINYYLRPAKSIERKFFCDIFRKLEVFSPLRDYQYIGMGSKYFVDFTLFHKELGISKMYSIEGNASSEQEQNRFEFNKPFKCINMVFKSSSNAINDINWNTKSIVWLDYDEIFSRSNLHDIKNIVLNLLPHSVLLVTCNGNYSPDDQTDDRFEVFKKEFEDDVPMGTKKNQIVNKLFHQLVNEMINNKIQEALIEKNASISDDNEKMIFKQLVYFTYKDGSPMVTIGGVFIGKRDEEIFNNTNFYDFFFNNNIAHPYDIYLPNLTYKELQKINTQLPCENWSDINLFGLREEDLKIYMELYRYYPFYMESRFTG</sequence>
<evidence type="ECO:0000313" key="2">
    <source>
        <dbReference type="Proteomes" id="UP000253034"/>
    </source>
</evidence>
<organism evidence="1 2">
    <name type="scientific">Anaerobacterium chartisolvens</name>
    <dbReference type="NCBI Taxonomy" id="1297424"/>
    <lineage>
        <taxon>Bacteria</taxon>
        <taxon>Bacillati</taxon>
        <taxon>Bacillota</taxon>
        <taxon>Clostridia</taxon>
        <taxon>Eubacteriales</taxon>
        <taxon>Oscillospiraceae</taxon>
        <taxon>Anaerobacterium</taxon>
    </lineage>
</organism>
<keyword evidence="2" id="KW-1185">Reference proteome</keyword>
<comment type="caution">
    <text evidence="1">The sequence shown here is derived from an EMBL/GenBank/DDBJ whole genome shotgun (WGS) entry which is preliminary data.</text>
</comment>
<dbReference type="InterPro" id="IPR046788">
    <property type="entry name" value="Methyltransf_35"/>
</dbReference>
<name>A0A369AV24_9FIRM</name>
<dbReference type="AlphaFoldDB" id="A0A369AV24"/>
<reference evidence="1 2" key="1">
    <citation type="submission" date="2018-07" db="EMBL/GenBank/DDBJ databases">
        <title>Genomic Encyclopedia of Type Strains, Phase IV (KMG-IV): sequencing the most valuable type-strain genomes for metagenomic binning, comparative biology and taxonomic classification.</title>
        <authorList>
            <person name="Goeker M."/>
        </authorList>
    </citation>
    <scope>NUCLEOTIDE SEQUENCE [LARGE SCALE GENOMIC DNA]</scope>
    <source>
        <strain evidence="1 2">DSM 27016</strain>
    </source>
</reference>
<evidence type="ECO:0000313" key="1">
    <source>
        <dbReference type="EMBL" id="RCX12106.1"/>
    </source>
</evidence>
<dbReference type="Proteomes" id="UP000253034">
    <property type="component" value="Unassembled WGS sequence"/>
</dbReference>
<dbReference type="Pfam" id="PF20553">
    <property type="entry name" value="Methyltransf_35"/>
    <property type="match status" value="1"/>
</dbReference>
<dbReference type="OrthoDB" id="9181262at2"/>
<protein>
    <submittedName>
        <fullName evidence="1">Uncharacterized protein</fullName>
    </submittedName>
</protein>
<accession>A0A369AV24</accession>
<gene>
    <name evidence="1" type="ORF">DFR58_12456</name>
</gene>